<protein>
    <submittedName>
        <fullName evidence="2">Uncharacterized protein</fullName>
    </submittedName>
</protein>
<evidence type="ECO:0000313" key="3">
    <source>
        <dbReference type="Proteomes" id="UP000503011"/>
    </source>
</evidence>
<reference evidence="2 3" key="2">
    <citation type="submission" date="2020-03" db="EMBL/GenBank/DDBJ databases">
        <authorList>
            <person name="Ichikawa N."/>
            <person name="Kimura A."/>
            <person name="Kitahashi Y."/>
            <person name="Uohara A."/>
        </authorList>
    </citation>
    <scope>NUCLEOTIDE SEQUENCE [LARGE SCALE GENOMIC DNA]</scope>
    <source>
        <strain evidence="2 3">NBRC 105367</strain>
    </source>
</reference>
<reference evidence="2 3" key="1">
    <citation type="submission" date="2020-03" db="EMBL/GenBank/DDBJ databases">
        <title>Whole genome shotgun sequence of Phytohabitans suffuscus NBRC 105367.</title>
        <authorList>
            <person name="Komaki H."/>
            <person name="Tamura T."/>
        </authorList>
    </citation>
    <scope>NUCLEOTIDE SEQUENCE [LARGE SCALE GENOMIC DNA]</scope>
    <source>
        <strain evidence="2 3">NBRC 105367</strain>
    </source>
</reference>
<dbReference type="EMBL" id="AP022871">
    <property type="protein sequence ID" value="BCB87009.1"/>
    <property type="molecule type" value="Genomic_DNA"/>
</dbReference>
<accession>A0A6F8YLV9</accession>
<evidence type="ECO:0000256" key="1">
    <source>
        <dbReference type="SAM" id="Phobius"/>
    </source>
</evidence>
<dbReference type="AlphaFoldDB" id="A0A6F8YLV9"/>
<dbReference type="RefSeq" id="WP_173158649.1">
    <property type="nucleotide sequence ID" value="NZ_AP022871.1"/>
</dbReference>
<sequence>MSFLTRWWARATAVLIGMVVAVLVPAAAWAADNEVVLEAARRRPRLGGFGLFAGLCCLVVVAIIVISLLALTRGRRNKGR</sequence>
<evidence type="ECO:0000313" key="2">
    <source>
        <dbReference type="EMBL" id="BCB87009.1"/>
    </source>
</evidence>
<keyword evidence="3" id="KW-1185">Reference proteome</keyword>
<proteinExistence type="predicted"/>
<feature type="transmembrane region" description="Helical" evidence="1">
    <location>
        <begin position="46"/>
        <end position="71"/>
    </location>
</feature>
<keyword evidence="1" id="KW-0812">Transmembrane</keyword>
<keyword evidence="1" id="KW-0472">Membrane</keyword>
<organism evidence="2 3">
    <name type="scientific">Phytohabitans suffuscus</name>
    <dbReference type="NCBI Taxonomy" id="624315"/>
    <lineage>
        <taxon>Bacteria</taxon>
        <taxon>Bacillati</taxon>
        <taxon>Actinomycetota</taxon>
        <taxon>Actinomycetes</taxon>
        <taxon>Micromonosporales</taxon>
        <taxon>Micromonosporaceae</taxon>
    </lineage>
</organism>
<gene>
    <name evidence="2" type="ORF">Psuf_043220</name>
</gene>
<keyword evidence="1" id="KW-1133">Transmembrane helix</keyword>
<dbReference type="KEGG" id="psuu:Psuf_043220"/>
<dbReference type="Proteomes" id="UP000503011">
    <property type="component" value="Chromosome"/>
</dbReference>
<name>A0A6F8YLV9_9ACTN</name>